<dbReference type="Proteomes" id="UP000653308">
    <property type="component" value="Unassembled WGS sequence"/>
</dbReference>
<keyword evidence="2" id="KW-1185">Reference proteome</keyword>
<evidence type="ECO:0000313" key="1">
    <source>
        <dbReference type="EMBL" id="GGY30234.1"/>
    </source>
</evidence>
<name>A0ABQ3A244_9ACTN</name>
<organism evidence="1 2">
    <name type="scientific">Streptomyces djakartensis</name>
    <dbReference type="NCBI Taxonomy" id="68193"/>
    <lineage>
        <taxon>Bacteria</taxon>
        <taxon>Bacillati</taxon>
        <taxon>Actinomycetota</taxon>
        <taxon>Actinomycetes</taxon>
        <taxon>Kitasatosporales</taxon>
        <taxon>Streptomycetaceae</taxon>
        <taxon>Streptomyces</taxon>
    </lineage>
</organism>
<sequence>MVPPSVPPGSLRGAARMRARYMRVTGAVLRKAAQQVGDALWELPETN</sequence>
<evidence type="ECO:0000313" key="2">
    <source>
        <dbReference type="Proteomes" id="UP000653308"/>
    </source>
</evidence>
<accession>A0ABQ3A244</accession>
<gene>
    <name evidence="1" type="ORF">GCM10010384_41800</name>
</gene>
<dbReference type="EMBL" id="BMWE01000011">
    <property type="protein sequence ID" value="GGY30234.1"/>
    <property type="molecule type" value="Genomic_DNA"/>
</dbReference>
<protein>
    <submittedName>
        <fullName evidence="1">Uncharacterized protein</fullName>
    </submittedName>
</protein>
<reference evidence="2" key="1">
    <citation type="journal article" date="2019" name="Int. J. Syst. Evol. Microbiol.">
        <title>The Global Catalogue of Microorganisms (GCM) 10K type strain sequencing project: providing services to taxonomists for standard genome sequencing and annotation.</title>
        <authorList>
            <consortium name="The Broad Institute Genomics Platform"/>
            <consortium name="The Broad Institute Genome Sequencing Center for Infectious Disease"/>
            <person name="Wu L."/>
            <person name="Ma J."/>
        </authorList>
    </citation>
    <scope>NUCLEOTIDE SEQUENCE [LARGE SCALE GENOMIC DNA]</scope>
    <source>
        <strain evidence="2">JCM 4957</strain>
    </source>
</reference>
<comment type="caution">
    <text evidence="1">The sequence shown here is derived from an EMBL/GenBank/DDBJ whole genome shotgun (WGS) entry which is preliminary data.</text>
</comment>
<proteinExistence type="predicted"/>